<name>A0A9W9RI25_9EURO</name>
<dbReference type="OrthoDB" id="2730545at2759"/>
<dbReference type="RefSeq" id="XP_056575982.1">
    <property type="nucleotide sequence ID" value="XM_056727410.1"/>
</dbReference>
<dbReference type="GeneID" id="81466593"/>
<sequence length="101" mass="11585">MPHQESSTERRYKPCQVLSDHQIPYVIWFEDALRHYDVPTFKFNLFLLVSDLDRAAELLIKAGWVIDSQGPRKIGNAKVELPQKHLVAPTSQTMTVLLPAE</sequence>
<comment type="caution">
    <text evidence="1">The sequence shown here is derived from an EMBL/GenBank/DDBJ whole genome shotgun (WGS) entry which is preliminary data.</text>
</comment>
<proteinExistence type="predicted"/>
<accession>A0A9W9RI25</accession>
<protein>
    <submittedName>
        <fullName evidence="1">Uncharacterized protein</fullName>
    </submittedName>
</protein>
<evidence type="ECO:0000313" key="2">
    <source>
        <dbReference type="Proteomes" id="UP001147752"/>
    </source>
</evidence>
<dbReference type="Proteomes" id="UP001147752">
    <property type="component" value="Unassembled WGS sequence"/>
</dbReference>
<reference evidence="1" key="2">
    <citation type="journal article" date="2023" name="IMA Fungus">
        <title>Comparative genomic study of the Penicillium genus elucidates a diverse pangenome and 15 lateral gene transfer events.</title>
        <authorList>
            <person name="Petersen C."/>
            <person name="Sorensen T."/>
            <person name="Nielsen M.R."/>
            <person name="Sondergaard T.E."/>
            <person name="Sorensen J.L."/>
            <person name="Fitzpatrick D.A."/>
            <person name="Frisvad J.C."/>
            <person name="Nielsen K.L."/>
        </authorList>
    </citation>
    <scope>NUCLEOTIDE SEQUENCE</scope>
    <source>
        <strain evidence="1">IBT 3081</strain>
    </source>
</reference>
<evidence type="ECO:0000313" key="1">
    <source>
        <dbReference type="EMBL" id="KAJ5360496.1"/>
    </source>
</evidence>
<reference evidence="1" key="1">
    <citation type="submission" date="2022-12" db="EMBL/GenBank/DDBJ databases">
        <authorList>
            <person name="Petersen C."/>
        </authorList>
    </citation>
    <scope>NUCLEOTIDE SEQUENCE</scope>
    <source>
        <strain evidence="1">IBT 3081</strain>
    </source>
</reference>
<keyword evidence="2" id="KW-1185">Reference proteome</keyword>
<organism evidence="1 2">
    <name type="scientific">Penicillium concentricum</name>
    <dbReference type="NCBI Taxonomy" id="293559"/>
    <lineage>
        <taxon>Eukaryota</taxon>
        <taxon>Fungi</taxon>
        <taxon>Dikarya</taxon>
        <taxon>Ascomycota</taxon>
        <taxon>Pezizomycotina</taxon>
        <taxon>Eurotiomycetes</taxon>
        <taxon>Eurotiomycetidae</taxon>
        <taxon>Eurotiales</taxon>
        <taxon>Aspergillaceae</taxon>
        <taxon>Penicillium</taxon>
    </lineage>
</organism>
<dbReference type="EMBL" id="JAPZBT010000004">
    <property type="protein sequence ID" value="KAJ5360496.1"/>
    <property type="molecule type" value="Genomic_DNA"/>
</dbReference>
<dbReference type="AlphaFoldDB" id="A0A9W9RI25"/>
<gene>
    <name evidence="1" type="ORF">N7517_009687</name>
</gene>